<evidence type="ECO:0000313" key="3">
    <source>
        <dbReference type="Proteomes" id="UP000580043"/>
    </source>
</evidence>
<dbReference type="GO" id="GO:0005525">
    <property type="term" value="F:GTP binding"/>
    <property type="evidence" value="ECO:0007669"/>
    <property type="project" value="InterPro"/>
</dbReference>
<keyword evidence="3" id="KW-1185">Reference proteome</keyword>
<dbReference type="CDD" id="cd03116">
    <property type="entry name" value="MobB"/>
    <property type="match status" value="1"/>
</dbReference>
<dbReference type="InterPro" id="IPR027417">
    <property type="entry name" value="P-loop_NTPase"/>
</dbReference>
<dbReference type="InterPro" id="IPR052539">
    <property type="entry name" value="MGD_biosynthesis_adapter"/>
</dbReference>
<feature type="domain" description="Molybdopterin-guanine dinucleotide biosynthesis protein B (MobB)" evidence="1">
    <location>
        <begin position="16"/>
        <end position="148"/>
    </location>
</feature>
<comment type="caution">
    <text evidence="2">The sequence shown here is derived from an EMBL/GenBank/DDBJ whole genome shotgun (WGS) entry which is preliminary data.</text>
</comment>
<dbReference type="PANTHER" id="PTHR40072">
    <property type="entry name" value="MOLYBDOPTERIN-GUANINE DINUCLEOTIDE BIOSYNTHESIS ADAPTER PROTEIN-RELATED"/>
    <property type="match status" value="1"/>
</dbReference>
<reference evidence="2 3" key="1">
    <citation type="submission" date="2020-04" db="EMBL/GenBank/DDBJ databases">
        <title>Zoogloea sp. G-4-1-14 isolated from soil.</title>
        <authorList>
            <person name="Dahal R.H."/>
        </authorList>
    </citation>
    <scope>NUCLEOTIDE SEQUENCE [LARGE SCALE GENOMIC DNA]</scope>
    <source>
        <strain evidence="2 3">G-4-1-14</strain>
    </source>
</reference>
<dbReference type="AlphaFoldDB" id="A0A848G6Z1"/>
<evidence type="ECO:0000313" key="2">
    <source>
        <dbReference type="EMBL" id="NML27119.1"/>
    </source>
</evidence>
<dbReference type="Pfam" id="PF03205">
    <property type="entry name" value="MobB"/>
    <property type="match status" value="1"/>
</dbReference>
<gene>
    <name evidence="2" type="primary">mobB</name>
    <name evidence="2" type="ORF">HHL15_15300</name>
</gene>
<name>A0A848G6Z1_9RHOO</name>
<dbReference type="Proteomes" id="UP000580043">
    <property type="component" value="Unassembled WGS sequence"/>
</dbReference>
<dbReference type="NCBIfam" id="TIGR00176">
    <property type="entry name" value="mobB"/>
    <property type="match status" value="1"/>
</dbReference>
<dbReference type="EMBL" id="JABBGA010000012">
    <property type="protein sequence ID" value="NML27119.1"/>
    <property type="molecule type" value="Genomic_DNA"/>
</dbReference>
<dbReference type="InterPro" id="IPR004435">
    <property type="entry name" value="MobB_dom"/>
</dbReference>
<dbReference type="GO" id="GO:0006777">
    <property type="term" value="P:Mo-molybdopterin cofactor biosynthetic process"/>
    <property type="evidence" value="ECO:0007669"/>
    <property type="project" value="InterPro"/>
</dbReference>
<proteinExistence type="predicted"/>
<evidence type="ECO:0000259" key="1">
    <source>
        <dbReference type="Pfam" id="PF03205"/>
    </source>
</evidence>
<accession>A0A848G6Z1</accession>
<organism evidence="2 3">
    <name type="scientific">Zoogloea dura</name>
    <dbReference type="NCBI Taxonomy" id="2728840"/>
    <lineage>
        <taxon>Bacteria</taxon>
        <taxon>Pseudomonadati</taxon>
        <taxon>Pseudomonadota</taxon>
        <taxon>Betaproteobacteria</taxon>
        <taxon>Rhodocyclales</taxon>
        <taxon>Zoogloeaceae</taxon>
        <taxon>Zoogloea</taxon>
    </lineage>
</organism>
<dbReference type="RefSeq" id="WP_169146691.1">
    <property type="nucleotide sequence ID" value="NZ_JABBGA010000012.1"/>
</dbReference>
<dbReference type="SUPFAM" id="SSF52540">
    <property type="entry name" value="P-loop containing nucleoside triphosphate hydrolases"/>
    <property type="match status" value="1"/>
</dbReference>
<dbReference type="Gene3D" id="3.40.50.300">
    <property type="entry name" value="P-loop containing nucleotide triphosphate hydrolases"/>
    <property type="match status" value="1"/>
</dbReference>
<protein>
    <submittedName>
        <fullName evidence="2">Molybdopterin-guanine dinucleotide biosynthesis protein B</fullName>
    </submittedName>
</protein>
<sequence length="177" mass="19334">MLPAHLACRSAAVKKVFGFAGWSGSGKTTLIEKVIPEITRRGLRVSVIKHAHHGFDVDKPGKDSWRHREAGAGEVLLISDERWVLMHEMRGEAEPSLEAQLGLLSPCDLVLVEGFKSVRLPKIEVHRPDHGRPLMYADNPAIVAVATDGDLSLPLTCLNLNEPAAVAEFILQHQGLS</sequence>
<dbReference type="PANTHER" id="PTHR40072:SF1">
    <property type="entry name" value="MOLYBDOPTERIN-GUANINE DINUCLEOTIDE BIOSYNTHESIS ADAPTER PROTEIN"/>
    <property type="match status" value="1"/>
</dbReference>